<keyword evidence="6" id="KW-1185">Reference proteome</keyword>
<evidence type="ECO:0000256" key="2">
    <source>
        <dbReference type="ARBA" id="ARBA00022801"/>
    </source>
</evidence>
<evidence type="ECO:0000313" key="6">
    <source>
        <dbReference type="Proteomes" id="UP000827284"/>
    </source>
</evidence>
<feature type="compositionally biased region" description="Low complexity" evidence="3">
    <location>
        <begin position="335"/>
        <end position="361"/>
    </location>
</feature>
<dbReference type="PANTHER" id="PTHR10587:SF133">
    <property type="entry name" value="CHITIN DEACETYLASE 1-RELATED"/>
    <property type="match status" value="1"/>
</dbReference>
<evidence type="ECO:0000256" key="1">
    <source>
        <dbReference type="ARBA" id="ARBA00022723"/>
    </source>
</evidence>
<dbReference type="InterPro" id="IPR002509">
    <property type="entry name" value="NODB_dom"/>
</dbReference>
<dbReference type="InterPro" id="IPR011330">
    <property type="entry name" value="Glyco_hydro/deAcase_b/a-brl"/>
</dbReference>
<dbReference type="Pfam" id="PF01522">
    <property type="entry name" value="Polysacc_deac_1"/>
    <property type="match status" value="1"/>
</dbReference>
<evidence type="ECO:0000259" key="4">
    <source>
        <dbReference type="PROSITE" id="PS51677"/>
    </source>
</evidence>
<dbReference type="GO" id="GO:0005975">
    <property type="term" value="P:carbohydrate metabolic process"/>
    <property type="evidence" value="ECO:0007669"/>
    <property type="project" value="InterPro"/>
</dbReference>
<sequence>MKTSATFSRKKFLFTTTAAVILCCSFATVSTVEAGLNIADFPPSSEVPPTNSPQVQKWLSEIDLTGAPSIEANSGDPPNCPSKVAEGVCYWTCEDCAADDIITCPDKNVWGLTFDDGPTPATPDLLQFLDQQKVKATFFLIGANVVQHPDVVLQEVKAGHHLASHTWSHHALTTLTNEQIVAEIKWTEKAIEDATGYRVRYMRPPYGDVDNRVRFVLKKLGYTVVDWTGDTFDSNDWKIPQVSVDSTRTKYENAIKKYAGPTANNTQGFITLEHDLTSDTVSVAKTAIPLGLSLKLNIMTVAECLHDSSPYAAVNGTLAALPTLTNATFPVANASAVPSPTSASSPPSDSSSSITSDGNSIRNSGPLKAHNAAGVSLRSVRGQHFLGRFFPSGQSNPSSRSSRSWFAVSSSAASSVSAADIHSAVALVQKSSTQAIQKALWSGLVLGSFVAGLVSL</sequence>
<reference evidence="5" key="2">
    <citation type="journal article" date="2022" name="Microbiol. Resour. Announc.">
        <title>Whole-Genome Sequence of Entomortierella parvispora E1425, a Mucoromycotan Fungus Associated with Burkholderiaceae-Related Endosymbiotic Bacteria.</title>
        <authorList>
            <person name="Herlambang A."/>
            <person name="Guo Y."/>
            <person name="Takashima Y."/>
            <person name="Narisawa K."/>
            <person name="Ohta H."/>
            <person name="Nishizawa T."/>
        </authorList>
    </citation>
    <scope>NUCLEOTIDE SEQUENCE</scope>
    <source>
        <strain evidence="5">E1425</strain>
    </source>
</reference>
<keyword evidence="2" id="KW-0378">Hydrolase</keyword>
<evidence type="ECO:0000256" key="3">
    <source>
        <dbReference type="SAM" id="MobiDB-lite"/>
    </source>
</evidence>
<keyword evidence="1" id="KW-0479">Metal-binding</keyword>
<protein>
    <submittedName>
        <fullName evidence="5">Peptidoglycan-N-acetylglucosamine deacetylase</fullName>
    </submittedName>
</protein>
<dbReference type="Proteomes" id="UP000827284">
    <property type="component" value="Unassembled WGS sequence"/>
</dbReference>
<dbReference type="PANTHER" id="PTHR10587">
    <property type="entry name" value="GLYCOSYL TRANSFERASE-RELATED"/>
    <property type="match status" value="1"/>
</dbReference>
<reference evidence="5" key="1">
    <citation type="submission" date="2021-11" db="EMBL/GenBank/DDBJ databases">
        <authorList>
            <person name="Herlambang A."/>
            <person name="Guo Y."/>
            <person name="Takashima Y."/>
            <person name="Nishizawa T."/>
        </authorList>
    </citation>
    <scope>NUCLEOTIDE SEQUENCE</scope>
    <source>
        <strain evidence="5">E1425</strain>
    </source>
</reference>
<dbReference type="GO" id="GO:0009272">
    <property type="term" value="P:fungal-type cell wall biogenesis"/>
    <property type="evidence" value="ECO:0007669"/>
    <property type="project" value="UniProtKB-ARBA"/>
</dbReference>
<dbReference type="GO" id="GO:0004099">
    <property type="term" value="F:chitin deacetylase activity"/>
    <property type="evidence" value="ECO:0007669"/>
    <property type="project" value="UniProtKB-ARBA"/>
</dbReference>
<dbReference type="GO" id="GO:0046872">
    <property type="term" value="F:metal ion binding"/>
    <property type="evidence" value="ECO:0007669"/>
    <property type="project" value="UniProtKB-KW"/>
</dbReference>
<dbReference type="OrthoDB" id="407355at2759"/>
<dbReference type="SUPFAM" id="SSF88713">
    <property type="entry name" value="Glycoside hydrolase/deacetylase"/>
    <property type="match status" value="1"/>
</dbReference>
<accession>A0A9P3H172</accession>
<dbReference type="EMBL" id="BQFW01000001">
    <property type="protein sequence ID" value="GJJ68234.1"/>
    <property type="molecule type" value="Genomic_DNA"/>
</dbReference>
<evidence type="ECO:0000313" key="5">
    <source>
        <dbReference type="EMBL" id="GJJ68234.1"/>
    </source>
</evidence>
<feature type="region of interest" description="Disordered" evidence="3">
    <location>
        <begin position="335"/>
        <end position="365"/>
    </location>
</feature>
<comment type="caution">
    <text evidence="5">The sequence shown here is derived from an EMBL/GenBank/DDBJ whole genome shotgun (WGS) entry which is preliminary data.</text>
</comment>
<dbReference type="PROSITE" id="PS51677">
    <property type="entry name" value="NODB"/>
    <property type="match status" value="1"/>
</dbReference>
<dbReference type="AlphaFoldDB" id="A0A9P3H172"/>
<proteinExistence type="predicted"/>
<organism evidence="5 6">
    <name type="scientific">Entomortierella parvispora</name>
    <dbReference type="NCBI Taxonomy" id="205924"/>
    <lineage>
        <taxon>Eukaryota</taxon>
        <taxon>Fungi</taxon>
        <taxon>Fungi incertae sedis</taxon>
        <taxon>Mucoromycota</taxon>
        <taxon>Mortierellomycotina</taxon>
        <taxon>Mortierellomycetes</taxon>
        <taxon>Mortierellales</taxon>
        <taxon>Mortierellaceae</taxon>
        <taxon>Entomortierella</taxon>
    </lineage>
</organism>
<name>A0A9P3H172_9FUNG</name>
<dbReference type="InterPro" id="IPR050248">
    <property type="entry name" value="Polysacc_deacetylase_ArnD"/>
</dbReference>
<dbReference type="Gene3D" id="3.20.20.370">
    <property type="entry name" value="Glycoside hydrolase/deacetylase"/>
    <property type="match status" value="1"/>
</dbReference>
<feature type="domain" description="NodB homology" evidence="4">
    <location>
        <begin position="108"/>
        <end position="301"/>
    </location>
</feature>
<dbReference type="GO" id="GO:0016020">
    <property type="term" value="C:membrane"/>
    <property type="evidence" value="ECO:0007669"/>
    <property type="project" value="TreeGrafter"/>
</dbReference>
<gene>
    <name evidence="5" type="ORF">EMPS_00580</name>
</gene>